<evidence type="ECO:0000313" key="2">
    <source>
        <dbReference type="EMBL" id="SHN78411.1"/>
    </source>
</evidence>
<keyword evidence="1" id="KW-0812">Transmembrane</keyword>
<organism evidence="2 3">
    <name type="scientific">Geodermatophilus obscurus</name>
    <dbReference type="NCBI Taxonomy" id="1861"/>
    <lineage>
        <taxon>Bacteria</taxon>
        <taxon>Bacillati</taxon>
        <taxon>Actinomycetota</taxon>
        <taxon>Actinomycetes</taxon>
        <taxon>Geodermatophilales</taxon>
        <taxon>Geodermatophilaceae</taxon>
        <taxon>Geodermatophilus</taxon>
    </lineage>
</organism>
<protein>
    <submittedName>
        <fullName evidence="2">Uncharacterized protein</fullName>
    </submittedName>
</protein>
<gene>
    <name evidence="2" type="ORF">SAMN05660350_02612</name>
</gene>
<feature type="transmembrane region" description="Helical" evidence="1">
    <location>
        <begin position="158"/>
        <end position="179"/>
    </location>
</feature>
<name>A0A1M7U5S5_9ACTN</name>
<reference evidence="2 3" key="1">
    <citation type="submission" date="2016-12" db="EMBL/GenBank/DDBJ databases">
        <authorList>
            <person name="Song W.-J."/>
            <person name="Kurnit D.M."/>
        </authorList>
    </citation>
    <scope>NUCLEOTIDE SEQUENCE [LARGE SCALE GENOMIC DNA]</scope>
    <source>
        <strain evidence="2 3">DSM 43162</strain>
    </source>
</reference>
<evidence type="ECO:0000256" key="1">
    <source>
        <dbReference type="SAM" id="Phobius"/>
    </source>
</evidence>
<dbReference type="OrthoDB" id="5188521at2"/>
<dbReference type="RefSeq" id="WP_141243014.1">
    <property type="nucleotide sequence ID" value="NZ_FRDM01000012.1"/>
</dbReference>
<feature type="transmembrane region" description="Helical" evidence="1">
    <location>
        <begin position="74"/>
        <end position="94"/>
    </location>
</feature>
<sequence>MGLVWRGLYQDAPANAATFRAYDLGTLTLATPVFVGALARARRGSPRAELVWAGMLAYAVYTYAYHVFGAAMDALFLAHVAVFVLAAVALGVLLTGLDARSVAQRFRERTPVRAVAAVLALLAGSLGAMWTYQSLRYAVTGAPPEEGLLLQPPPVGHLGYAMDLTTLVPAWATAAVLLWRRHPWGHVLGTVLLTSSAVIQANYLIALRSQAAAGIPGATAFDPQEPPIAAAIVGAAAALLAGMRPQAFPAPAV</sequence>
<dbReference type="Proteomes" id="UP000184428">
    <property type="component" value="Unassembled WGS sequence"/>
</dbReference>
<proteinExistence type="predicted"/>
<keyword evidence="1" id="KW-1133">Transmembrane helix</keyword>
<dbReference type="EMBL" id="FRDM01000012">
    <property type="protein sequence ID" value="SHN78411.1"/>
    <property type="molecule type" value="Genomic_DNA"/>
</dbReference>
<accession>A0A1M7U5S5</accession>
<evidence type="ECO:0000313" key="3">
    <source>
        <dbReference type="Proteomes" id="UP000184428"/>
    </source>
</evidence>
<feature type="transmembrane region" description="Helical" evidence="1">
    <location>
        <begin position="50"/>
        <end position="68"/>
    </location>
</feature>
<feature type="transmembrane region" description="Helical" evidence="1">
    <location>
        <begin position="226"/>
        <end position="243"/>
    </location>
</feature>
<feature type="transmembrane region" description="Helical" evidence="1">
    <location>
        <begin position="186"/>
        <end position="206"/>
    </location>
</feature>
<keyword evidence="1" id="KW-0472">Membrane</keyword>
<dbReference type="AlphaFoldDB" id="A0A1M7U5S5"/>
<feature type="transmembrane region" description="Helical" evidence="1">
    <location>
        <begin position="114"/>
        <end position="132"/>
    </location>
</feature>